<name>A0A5S4EGY8_9PROT</name>
<sequence>MADNAFIRVGDWARAQQLADGFSPDTLHAILDRYAQQCCPVLDVSGQTYQGSLMQVEDSNANSELTVPAQSSIL</sequence>
<dbReference type="RefSeq" id="WP_138679216.1">
    <property type="nucleotide sequence ID" value="NZ_SWAD01000189.1"/>
</dbReference>
<proteinExistence type="predicted"/>
<reference evidence="1 2" key="1">
    <citation type="submission" date="2019-04" db="EMBL/GenBank/DDBJ databases">
        <title>A novel phosphate-accumulating bacterium identified in bioreactor for phosphate removal from wastewater.</title>
        <authorList>
            <person name="Kotlyarov R.Y."/>
            <person name="Beletsky A.V."/>
            <person name="Kallistova A.Y."/>
            <person name="Dorofeev A.G."/>
            <person name="Nikolaev Y.Y."/>
            <person name="Pimenov N.V."/>
            <person name="Ravin N.V."/>
            <person name="Mardanov A.V."/>
        </authorList>
    </citation>
    <scope>NUCLEOTIDE SEQUENCE [LARGE SCALE GENOMIC DNA]</scope>
    <source>
        <strain evidence="1 2">Bin19</strain>
    </source>
</reference>
<dbReference type="EMBL" id="SWAD01000189">
    <property type="protein sequence ID" value="TMQ74547.1"/>
    <property type="molecule type" value="Genomic_DNA"/>
</dbReference>
<keyword evidence="2" id="KW-1185">Reference proteome</keyword>
<evidence type="ECO:0000313" key="2">
    <source>
        <dbReference type="Proteomes" id="UP000306324"/>
    </source>
</evidence>
<organism evidence="1 2">
    <name type="scientific">Candidatus Accumulibacter phosphatis</name>
    <dbReference type="NCBI Taxonomy" id="327160"/>
    <lineage>
        <taxon>Bacteria</taxon>
        <taxon>Pseudomonadati</taxon>
        <taxon>Pseudomonadota</taxon>
        <taxon>Betaproteobacteria</taxon>
        <taxon>Candidatus Accumulibacter</taxon>
    </lineage>
</organism>
<comment type="caution">
    <text evidence="1">The sequence shown here is derived from an EMBL/GenBank/DDBJ whole genome shotgun (WGS) entry which is preliminary data.</text>
</comment>
<accession>A0A5S4EGY8</accession>
<evidence type="ECO:0000313" key="1">
    <source>
        <dbReference type="EMBL" id="TMQ74547.1"/>
    </source>
</evidence>
<gene>
    <name evidence="1" type="ORF">ACCUM_4603</name>
</gene>
<protein>
    <submittedName>
        <fullName evidence="1">Uncharacterized protein</fullName>
    </submittedName>
</protein>
<dbReference type="Proteomes" id="UP000306324">
    <property type="component" value="Unassembled WGS sequence"/>
</dbReference>
<dbReference type="AlphaFoldDB" id="A0A5S4EGY8"/>